<evidence type="ECO:0000313" key="3">
    <source>
        <dbReference type="Proteomes" id="UP000198855"/>
    </source>
</evidence>
<comment type="similarity">
    <text evidence="1">Belongs to the ROK (NagC/XylR) family.</text>
</comment>
<keyword evidence="2" id="KW-0808">Transferase</keyword>
<proteinExistence type="inferred from homology"/>
<dbReference type="PANTHER" id="PTHR18964:SF149">
    <property type="entry name" value="BIFUNCTIONAL UDP-N-ACETYLGLUCOSAMINE 2-EPIMERASE_N-ACETYLMANNOSAMINE KINASE"/>
    <property type="match status" value="1"/>
</dbReference>
<reference evidence="3" key="1">
    <citation type="submission" date="2016-10" db="EMBL/GenBank/DDBJ databases">
        <authorList>
            <person name="Varghese N."/>
            <person name="Submissions S."/>
        </authorList>
    </citation>
    <scope>NUCLEOTIDE SEQUENCE [LARGE SCALE GENOMIC DNA]</scope>
    <source>
        <strain evidence="3">CGMCC 1.10784</strain>
    </source>
</reference>
<dbReference type="EMBL" id="FOMT01000001">
    <property type="protein sequence ID" value="SFD50234.1"/>
    <property type="molecule type" value="Genomic_DNA"/>
</dbReference>
<dbReference type="Proteomes" id="UP000198855">
    <property type="component" value="Unassembled WGS sequence"/>
</dbReference>
<dbReference type="Gene3D" id="3.30.420.40">
    <property type="match status" value="2"/>
</dbReference>
<gene>
    <name evidence="2" type="ORF">SAMN05216378_0222</name>
</gene>
<evidence type="ECO:0000256" key="1">
    <source>
        <dbReference type="ARBA" id="ARBA00006479"/>
    </source>
</evidence>
<keyword evidence="3" id="KW-1185">Reference proteome</keyword>
<dbReference type="RefSeq" id="WP_091180031.1">
    <property type="nucleotide sequence ID" value="NZ_FOMT01000001.1"/>
</dbReference>
<dbReference type="Pfam" id="PF00480">
    <property type="entry name" value="ROK"/>
    <property type="match status" value="1"/>
</dbReference>
<dbReference type="STRING" id="1045775.SAMN05216378_0222"/>
<dbReference type="InterPro" id="IPR000600">
    <property type="entry name" value="ROK"/>
</dbReference>
<sequence length="315" mass="33697">MALSLIIAFDVGGTQIKAAALRDGVITEETAGHYESQADLAAGPMIAHFADIFADILSKAGPDALVEGLGIAFPGPFDYEEGVSRIQGLGKFDSLYGLPVGQLLEESLRADERTNGRLSQHFRIAFENDAALFGLGETSPGGAAEGADRAVCLTIGTGLGSCFLERGRLVKHRHDVPAEGWLYTVPYRDGIADDYVSRRGVLQLASKQGLDAAHLDVRGLAYLADAGDKEALQLFEQFGLRMADILIPSLLRFKPDRIVLGGQISRSAHLFVPAFREAAAKSGLGAEVRVSRDTLSSTLHGVHGLLRLSDENEKN</sequence>
<dbReference type="AlphaFoldDB" id="A0A1I1SUU6"/>
<name>A0A1I1SUU6_9BACL</name>
<dbReference type="GO" id="GO:0016301">
    <property type="term" value="F:kinase activity"/>
    <property type="evidence" value="ECO:0007669"/>
    <property type="project" value="UniProtKB-KW"/>
</dbReference>
<keyword evidence="2" id="KW-0418">Kinase</keyword>
<evidence type="ECO:0000313" key="2">
    <source>
        <dbReference type="EMBL" id="SFD50234.1"/>
    </source>
</evidence>
<dbReference type="InterPro" id="IPR043129">
    <property type="entry name" value="ATPase_NBD"/>
</dbReference>
<dbReference type="PANTHER" id="PTHR18964">
    <property type="entry name" value="ROK (REPRESSOR, ORF, KINASE) FAMILY"/>
    <property type="match status" value="1"/>
</dbReference>
<accession>A0A1I1SUU6</accession>
<organism evidence="2 3">
    <name type="scientific">Paenibacillus catalpae</name>
    <dbReference type="NCBI Taxonomy" id="1045775"/>
    <lineage>
        <taxon>Bacteria</taxon>
        <taxon>Bacillati</taxon>
        <taxon>Bacillota</taxon>
        <taxon>Bacilli</taxon>
        <taxon>Bacillales</taxon>
        <taxon>Paenibacillaceae</taxon>
        <taxon>Paenibacillus</taxon>
    </lineage>
</organism>
<protein>
    <submittedName>
        <fullName evidence="2">Glucokinase</fullName>
    </submittedName>
</protein>
<dbReference type="SUPFAM" id="SSF53067">
    <property type="entry name" value="Actin-like ATPase domain"/>
    <property type="match status" value="1"/>
</dbReference>
<dbReference type="OrthoDB" id="49666at2"/>